<dbReference type="EMBL" id="LUKD01000001">
    <property type="protein sequence ID" value="KYG68006.1"/>
    <property type="molecule type" value="Genomic_DNA"/>
</dbReference>
<dbReference type="SFLD" id="SFLDG01180">
    <property type="entry name" value="SUF1"/>
    <property type="match status" value="1"/>
</dbReference>
<proteinExistence type="predicted"/>
<dbReference type="CDD" id="cd03054">
    <property type="entry name" value="GST_N_Metaxin"/>
    <property type="match status" value="1"/>
</dbReference>
<protein>
    <recommendedName>
        <fullName evidence="5">Glutathione S-transferase</fullName>
    </recommendedName>
</protein>
<dbReference type="InterPro" id="IPR036282">
    <property type="entry name" value="Glutathione-S-Trfase_C_sf"/>
</dbReference>
<dbReference type="OrthoDB" id="9810080at2"/>
<feature type="domain" description="Thioredoxin-like fold" evidence="2">
    <location>
        <begin position="18"/>
        <end position="111"/>
    </location>
</feature>
<comment type="caution">
    <text evidence="3">The sequence shown here is derived from an EMBL/GenBank/DDBJ whole genome shotgun (WGS) entry which is preliminary data.</text>
</comment>
<dbReference type="Gene3D" id="1.20.1050.10">
    <property type="match status" value="1"/>
</dbReference>
<dbReference type="SUPFAM" id="SSF47616">
    <property type="entry name" value="GST C-terminal domain-like"/>
    <property type="match status" value="1"/>
</dbReference>
<dbReference type="InterPro" id="IPR026928">
    <property type="entry name" value="FAX/IsoI-like"/>
</dbReference>
<dbReference type="InterPro" id="IPR033468">
    <property type="entry name" value="Metaxin_GST"/>
</dbReference>
<dbReference type="Proteomes" id="UP000075799">
    <property type="component" value="Unassembled WGS sequence"/>
</dbReference>
<evidence type="ECO:0008006" key="5">
    <source>
        <dbReference type="Google" id="ProtNLM"/>
    </source>
</evidence>
<evidence type="ECO:0000313" key="4">
    <source>
        <dbReference type="Proteomes" id="UP000075799"/>
    </source>
</evidence>
<dbReference type="InterPro" id="IPR012336">
    <property type="entry name" value="Thioredoxin-like_fold"/>
</dbReference>
<evidence type="ECO:0000313" key="3">
    <source>
        <dbReference type="EMBL" id="KYG68006.1"/>
    </source>
</evidence>
<evidence type="ECO:0000259" key="2">
    <source>
        <dbReference type="Pfam" id="PF17172"/>
    </source>
</evidence>
<feature type="domain" description="Metaxin glutathione S-transferase" evidence="1">
    <location>
        <begin position="162"/>
        <end position="222"/>
    </location>
</feature>
<evidence type="ECO:0000259" key="1">
    <source>
        <dbReference type="Pfam" id="PF17171"/>
    </source>
</evidence>
<sequence>MIKLHQYPAIWGLPSLSPFCIKVEMFLRKKNISYHVIVEKNPARGPKGKMPFIRDGDKVVPDSSFILQHLANTHTTSALSALNNAQGVAFQKMIEEHLYFILLYSRWIDPRGWEVIKKDFSSLFPPVVGTPFLHFLRRRLRSQAYLQGLGRHSQEEVYLLGKQVMTALSDFLGDKAYFLGEEFTTLDATAYAFLITILKQPIPSPLQKDLLSHANLVAYCRREEALCFPEFAKGVTS</sequence>
<dbReference type="PANTHER" id="PTHR12289">
    <property type="entry name" value="METAXIN RELATED"/>
    <property type="match status" value="1"/>
</dbReference>
<dbReference type="SFLD" id="SFLDG01200">
    <property type="entry name" value="SUF1.1"/>
    <property type="match status" value="1"/>
</dbReference>
<dbReference type="CDD" id="cd03193">
    <property type="entry name" value="GST_C_Metaxin"/>
    <property type="match status" value="1"/>
</dbReference>
<dbReference type="AlphaFoldDB" id="A0A161PT97"/>
<dbReference type="InterPro" id="IPR040079">
    <property type="entry name" value="Glutathione_S-Trfase"/>
</dbReference>
<organism evidence="3 4">
    <name type="scientific">Bdellovibrio bacteriovorus</name>
    <dbReference type="NCBI Taxonomy" id="959"/>
    <lineage>
        <taxon>Bacteria</taxon>
        <taxon>Pseudomonadati</taxon>
        <taxon>Bdellovibrionota</taxon>
        <taxon>Bdellovibrionia</taxon>
        <taxon>Bdellovibrionales</taxon>
        <taxon>Pseudobdellovibrionaceae</taxon>
        <taxon>Bdellovibrio</taxon>
    </lineage>
</organism>
<gene>
    <name evidence="3" type="ORF">AZI87_01670</name>
</gene>
<dbReference type="SUPFAM" id="SSF52833">
    <property type="entry name" value="Thioredoxin-like"/>
    <property type="match status" value="1"/>
</dbReference>
<dbReference type="RefSeq" id="WP_063204710.1">
    <property type="nucleotide sequence ID" value="NZ_LUKD01000001.1"/>
</dbReference>
<dbReference type="InterPro" id="IPR050931">
    <property type="entry name" value="Mito_Protein_Transport_Metaxin"/>
</dbReference>
<dbReference type="PANTHER" id="PTHR12289:SF41">
    <property type="entry name" value="FAILED AXON CONNECTIONS-RELATED"/>
    <property type="match status" value="1"/>
</dbReference>
<dbReference type="Pfam" id="PF17171">
    <property type="entry name" value="GST_C_6"/>
    <property type="match status" value="1"/>
</dbReference>
<dbReference type="SFLD" id="SFLDS00019">
    <property type="entry name" value="Glutathione_Transferase_(cytos"/>
    <property type="match status" value="1"/>
</dbReference>
<name>A0A161PT97_BDEBC</name>
<dbReference type="Gene3D" id="3.40.30.10">
    <property type="entry name" value="Glutaredoxin"/>
    <property type="match status" value="1"/>
</dbReference>
<reference evidence="3 4" key="1">
    <citation type="submission" date="2016-03" db="EMBL/GenBank/DDBJ databases">
        <authorList>
            <person name="Ploux O."/>
        </authorList>
    </citation>
    <scope>NUCLEOTIDE SEQUENCE [LARGE SCALE GENOMIC DNA]</scope>
    <source>
        <strain evidence="3 4">EC13</strain>
    </source>
</reference>
<dbReference type="GO" id="GO:0005737">
    <property type="term" value="C:cytoplasm"/>
    <property type="evidence" value="ECO:0007669"/>
    <property type="project" value="TreeGrafter"/>
</dbReference>
<dbReference type="Pfam" id="PF17172">
    <property type="entry name" value="GST_N_4"/>
    <property type="match status" value="1"/>
</dbReference>
<dbReference type="InterPro" id="IPR036249">
    <property type="entry name" value="Thioredoxin-like_sf"/>
</dbReference>
<accession>A0A161PT97</accession>